<keyword evidence="5" id="KW-0645">Protease</keyword>
<comment type="similarity">
    <text evidence="3">In the N-terminal section; belongs to the glycosyltransferase 51 family.</text>
</comment>
<keyword evidence="4" id="KW-0121">Carboxypeptidase</keyword>
<evidence type="ECO:0000256" key="7">
    <source>
        <dbReference type="ARBA" id="ARBA00022679"/>
    </source>
</evidence>
<comment type="catalytic activity">
    <reaction evidence="11">
        <text>[GlcNAc-(1-&gt;4)-Mur2Ac(oyl-L-Ala-gamma-D-Glu-L-Lys-D-Ala-D-Ala)](n)-di-trans,octa-cis-undecaprenyl diphosphate + beta-D-GlcNAc-(1-&gt;4)-Mur2Ac(oyl-L-Ala-gamma-D-Glu-L-Lys-D-Ala-D-Ala)-di-trans,octa-cis-undecaprenyl diphosphate = [GlcNAc-(1-&gt;4)-Mur2Ac(oyl-L-Ala-gamma-D-Glu-L-Lys-D-Ala-D-Ala)](n+1)-di-trans,octa-cis-undecaprenyl diphosphate + di-trans,octa-cis-undecaprenyl diphosphate + H(+)</text>
        <dbReference type="Rhea" id="RHEA:23708"/>
        <dbReference type="Rhea" id="RHEA-COMP:9602"/>
        <dbReference type="Rhea" id="RHEA-COMP:9603"/>
        <dbReference type="ChEBI" id="CHEBI:15378"/>
        <dbReference type="ChEBI" id="CHEBI:58405"/>
        <dbReference type="ChEBI" id="CHEBI:60033"/>
        <dbReference type="ChEBI" id="CHEBI:78435"/>
        <dbReference type="EC" id="2.4.99.28"/>
    </reaction>
</comment>
<dbReference type="SUPFAM" id="SSF56601">
    <property type="entry name" value="beta-lactamase/transpeptidase-like"/>
    <property type="match status" value="1"/>
</dbReference>
<dbReference type="InterPro" id="IPR001460">
    <property type="entry name" value="PCN-bd_Tpept"/>
</dbReference>
<keyword evidence="7" id="KW-0808">Transferase</keyword>
<dbReference type="GO" id="GO:0008955">
    <property type="term" value="F:peptidoglycan glycosyltransferase activity"/>
    <property type="evidence" value="ECO:0007669"/>
    <property type="project" value="UniProtKB-EC"/>
</dbReference>
<dbReference type="GO" id="GO:0006508">
    <property type="term" value="P:proteolysis"/>
    <property type="evidence" value="ECO:0007669"/>
    <property type="project" value="UniProtKB-KW"/>
</dbReference>
<evidence type="ECO:0000256" key="10">
    <source>
        <dbReference type="ARBA" id="ARBA00044770"/>
    </source>
</evidence>
<dbReference type="SUPFAM" id="SSF53955">
    <property type="entry name" value="Lysozyme-like"/>
    <property type="match status" value="1"/>
</dbReference>
<evidence type="ECO:0000256" key="1">
    <source>
        <dbReference type="ARBA" id="ARBA00004752"/>
    </source>
</evidence>
<dbReference type="EMBL" id="QOKW01000009">
    <property type="protein sequence ID" value="KAA0680315.1"/>
    <property type="molecule type" value="Genomic_DNA"/>
</dbReference>
<evidence type="ECO:0000256" key="4">
    <source>
        <dbReference type="ARBA" id="ARBA00022645"/>
    </source>
</evidence>
<comment type="similarity">
    <text evidence="2">In the C-terminal section; belongs to the transpeptidase family.</text>
</comment>
<dbReference type="GO" id="GO:0009252">
    <property type="term" value="P:peptidoglycan biosynthetic process"/>
    <property type="evidence" value="ECO:0007669"/>
    <property type="project" value="TreeGrafter"/>
</dbReference>
<dbReference type="InterPro" id="IPR023346">
    <property type="entry name" value="Lysozyme-like_dom_sf"/>
</dbReference>
<evidence type="ECO:0000256" key="3">
    <source>
        <dbReference type="ARBA" id="ARBA00007739"/>
    </source>
</evidence>
<dbReference type="GO" id="GO:0008658">
    <property type="term" value="F:penicillin binding"/>
    <property type="evidence" value="ECO:0007669"/>
    <property type="project" value="InterPro"/>
</dbReference>
<dbReference type="InterPro" id="IPR036950">
    <property type="entry name" value="PBP_transglycosylase"/>
</dbReference>
<comment type="caution">
    <text evidence="15">The sequence shown here is derived from an EMBL/GenBank/DDBJ whole genome shotgun (WGS) entry which is preliminary data.</text>
</comment>
<dbReference type="Proteomes" id="UP000480854">
    <property type="component" value="Unassembled WGS sequence"/>
</dbReference>
<dbReference type="RefSeq" id="WP_149469412.1">
    <property type="nucleotide sequence ID" value="NZ_QOKW01000009.1"/>
</dbReference>
<dbReference type="InterPro" id="IPR050396">
    <property type="entry name" value="Glycosyltr_51/Transpeptidase"/>
</dbReference>
<dbReference type="PANTHER" id="PTHR32282:SF33">
    <property type="entry name" value="PEPTIDOGLYCAN GLYCOSYLTRANSFERASE"/>
    <property type="match status" value="1"/>
</dbReference>
<protein>
    <recommendedName>
        <fullName evidence="10">peptidoglycan glycosyltransferase</fullName>
        <ecNumber evidence="10">2.4.99.28</ecNumber>
    </recommendedName>
</protein>
<evidence type="ECO:0000259" key="13">
    <source>
        <dbReference type="Pfam" id="PF00905"/>
    </source>
</evidence>
<comment type="pathway">
    <text evidence="1">Cell wall biogenesis; peptidoglycan biosynthesis.</text>
</comment>
<dbReference type="PANTHER" id="PTHR32282">
    <property type="entry name" value="BINDING PROTEIN TRANSPEPTIDASE, PUTATIVE-RELATED"/>
    <property type="match status" value="1"/>
</dbReference>
<evidence type="ECO:0000256" key="5">
    <source>
        <dbReference type="ARBA" id="ARBA00022670"/>
    </source>
</evidence>
<sequence length="614" mass="66185">MPRPSLFRRAALALTLALPLLAVAPAAPSAQALELFGEDFPTVNDVLAYNRGHGVRFLDRQGRFIGAIGETYGETLTLEALPKHLIQALIAKEDRRYLEHDGIDFQGLARALAVAVTSGSFSQGGSTLTQQTMKLIFLNRYNRWSRKAYELYSASDFEEKLGKKNVLYLYLNRAYFGFGAYGVDAAARVFFGKPAGKLSLKESAMLIGSLPAPSRLNPFADLEKAEAKAALVLDAMADAGFITKRTAEQTKRQRPMLAAANKAAVLSTGHFRGTAKARFDRFAADRYRGSAMPGPTFTARTTLDRDLQAAALRSVETTLKRHAKTLGDAEVALVALDGDGEILAMIGGRDAAARRDHFNRAIQARRQPGSAFKLFVFLAALERGMTPDSRVDGSRMEFTDGRAIRNFDNRYPPSETLAEAFAHSTNTASARLTRGHAEEIAAAARRLGVESPLEPDLGLALGVSEVSLLEITQAYAVVANGGNKVDGHLFQRIGDPAGRTIYRYTPGKPERVIDPRTAATLKSMLGGVMREGTGKTARLPAALAKQGAGGKTGTTNDYRDAWFIGFADGVAGRGLTVGVWVGNDGNTPMKGVTGGSVPAEIWRRFMVEAARLKG</sequence>
<evidence type="ECO:0000313" key="15">
    <source>
        <dbReference type="EMBL" id="KAA0680315.1"/>
    </source>
</evidence>
<evidence type="ECO:0000256" key="9">
    <source>
        <dbReference type="ARBA" id="ARBA00023268"/>
    </source>
</evidence>
<dbReference type="PROSITE" id="PS51318">
    <property type="entry name" value="TAT"/>
    <property type="match status" value="1"/>
</dbReference>
<accession>A0A9W7TYR4</accession>
<dbReference type="Gene3D" id="1.10.3810.10">
    <property type="entry name" value="Biosynthetic peptidoglycan transglycosylase-like"/>
    <property type="match status" value="1"/>
</dbReference>
<dbReference type="OrthoDB" id="9766909at2"/>
<evidence type="ECO:0000256" key="2">
    <source>
        <dbReference type="ARBA" id="ARBA00007090"/>
    </source>
</evidence>
<evidence type="ECO:0000256" key="6">
    <source>
        <dbReference type="ARBA" id="ARBA00022676"/>
    </source>
</evidence>
<evidence type="ECO:0000313" key="16">
    <source>
        <dbReference type="Proteomes" id="UP000480854"/>
    </source>
</evidence>
<feature type="domain" description="Glycosyl transferase family 51" evidence="14">
    <location>
        <begin position="62"/>
        <end position="236"/>
    </location>
</feature>
<name>A0A9W7TYR4_9PROT</name>
<dbReference type="Pfam" id="PF00912">
    <property type="entry name" value="Transgly"/>
    <property type="match status" value="1"/>
</dbReference>
<dbReference type="GO" id="GO:0030288">
    <property type="term" value="C:outer membrane-bounded periplasmic space"/>
    <property type="evidence" value="ECO:0007669"/>
    <property type="project" value="TreeGrafter"/>
</dbReference>
<feature type="domain" description="Penicillin-binding protein transpeptidase" evidence="13">
    <location>
        <begin position="334"/>
        <end position="606"/>
    </location>
</feature>
<keyword evidence="12" id="KW-0732">Signal</keyword>
<keyword evidence="6" id="KW-0328">Glycosyltransferase</keyword>
<dbReference type="GO" id="GO:0004180">
    <property type="term" value="F:carboxypeptidase activity"/>
    <property type="evidence" value="ECO:0007669"/>
    <property type="project" value="UniProtKB-KW"/>
</dbReference>
<dbReference type="InterPro" id="IPR012338">
    <property type="entry name" value="Beta-lactam/transpept-like"/>
</dbReference>
<evidence type="ECO:0000256" key="8">
    <source>
        <dbReference type="ARBA" id="ARBA00022801"/>
    </source>
</evidence>
<keyword evidence="16" id="KW-1185">Reference proteome</keyword>
<evidence type="ECO:0000259" key="14">
    <source>
        <dbReference type="Pfam" id="PF00912"/>
    </source>
</evidence>
<keyword evidence="9" id="KW-0511">Multifunctional enzyme</keyword>
<dbReference type="InterPro" id="IPR006311">
    <property type="entry name" value="TAT_signal"/>
</dbReference>
<proteinExistence type="inferred from homology"/>
<dbReference type="AlphaFoldDB" id="A0A9W7TYR4"/>
<dbReference type="Pfam" id="PF00905">
    <property type="entry name" value="Transpeptidase"/>
    <property type="match status" value="1"/>
</dbReference>
<dbReference type="Gene3D" id="3.40.710.10">
    <property type="entry name" value="DD-peptidase/beta-lactamase superfamily"/>
    <property type="match status" value="1"/>
</dbReference>
<organism evidence="15 16">
    <name type="scientific">Roseomonas genomospecies 6</name>
    <dbReference type="NCBI Taxonomy" id="214106"/>
    <lineage>
        <taxon>Bacteria</taxon>
        <taxon>Pseudomonadati</taxon>
        <taxon>Pseudomonadota</taxon>
        <taxon>Alphaproteobacteria</taxon>
        <taxon>Acetobacterales</taxon>
        <taxon>Roseomonadaceae</taxon>
        <taxon>Roseomonas</taxon>
    </lineage>
</organism>
<dbReference type="EC" id="2.4.99.28" evidence="10"/>
<reference evidence="15 16" key="1">
    <citation type="submission" date="2018-07" db="EMBL/GenBank/DDBJ databases">
        <title>Genome sequence of Azospirillum sp. ATCC 49961.</title>
        <authorList>
            <person name="Sant'Anna F.H."/>
            <person name="Baldani J.I."/>
            <person name="Zilli J.E."/>
            <person name="Reis V.M."/>
            <person name="Hartmann A."/>
            <person name="Cruz L."/>
            <person name="de Souza E.M."/>
            <person name="de Oliveira Pedrosa F."/>
            <person name="Passaglia L.M.P."/>
        </authorList>
    </citation>
    <scope>NUCLEOTIDE SEQUENCE [LARGE SCALE GENOMIC DNA]</scope>
    <source>
        <strain evidence="15 16">ATCC 49961</strain>
    </source>
</reference>
<evidence type="ECO:0000256" key="12">
    <source>
        <dbReference type="SAM" id="SignalP"/>
    </source>
</evidence>
<feature type="chain" id="PRO_5040754922" description="peptidoglycan glycosyltransferase" evidence="12">
    <location>
        <begin position="33"/>
        <end position="614"/>
    </location>
</feature>
<keyword evidence="8" id="KW-0378">Hydrolase</keyword>
<gene>
    <name evidence="15" type="ORF">DS843_13440</name>
</gene>
<dbReference type="InterPro" id="IPR001264">
    <property type="entry name" value="Glyco_trans_51"/>
</dbReference>
<evidence type="ECO:0000256" key="11">
    <source>
        <dbReference type="ARBA" id="ARBA00049902"/>
    </source>
</evidence>
<feature type="signal peptide" evidence="12">
    <location>
        <begin position="1"/>
        <end position="32"/>
    </location>
</feature>